<accession>A0A1W6LF66</accession>
<dbReference type="CDD" id="cd11386">
    <property type="entry name" value="MCP_signal"/>
    <property type="match status" value="1"/>
</dbReference>
<dbReference type="PANTHER" id="PTHR43531">
    <property type="entry name" value="PROTEIN ICFG"/>
    <property type="match status" value="1"/>
</dbReference>
<reference evidence="4 5" key="1">
    <citation type="submission" date="2016-04" db="EMBL/GenBank/DDBJ databases">
        <title>Complete genome sequence of natural rubber-degrading, novel Gram-negative bacterium, Rhizobacter gummiphilus strain NS21.</title>
        <authorList>
            <person name="Tabata M."/>
            <person name="Kasai D."/>
            <person name="Fukuda M."/>
        </authorList>
    </citation>
    <scope>NUCLEOTIDE SEQUENCE [LARGE SCALE GENOMIC DNA]</scope>
    <source>
        <strain evidence="4 5">NS21</strain>
    </source>
</reference>
<dbReference type="GO" id="GO:0006935">
    <property type="term" value="P:chemotaxis"/>
    <property type="evidence" value="ECO:0007669"/>
    <property type="project" value="InterPro"/>
</dbReference>
<dbReference type="PANTHER" id="PTHR43531:SF14">
    <property type="entry name" value="METHYL-ACCEPTING CHEMOTAXIS PROTEIN I-RELATED"/>
    <property type="match status" value="1"/>
</dbReference>
<dbReference type="InterPro" id="IPR051310">
    <property type="entry name" value="MCP_chemotaxis"/>
</dbReference>
<dbReference type="GO" id="GO:0004888">
    <property type="term" value="F:transmembrane signaling receptor activity"/>
    <property type="evidence" value="ECO:0007669"/>
    <property type="project" value="InterPro"/>
</dbReference>
<sequence length="527" mass="55988">MSLFLTRSSSISRRLSVGFGVIVFLLAVVALVAVVSMRDTRQRVTLMEEHLRPKTDRLVQMRLQVNQQAMSMRNIGILTADEDLAKELRKLTQAYATYDTLSKALLAGADAEEQQLLGALADDRKAAAEVFDRAVKQASSPNAVQEISVLMRMELRVNLDAWNKAQDKWLADIDTLQARTATVVAEQQAMLVRRADGGIAVVLVASMIAIGFAVLAAWRITASVKVPLRLAVSEADRMAEGDLSQAIRATGSRDETGQLLERLEAMRTRWSATVEELQATTQGIATASSEIATGNLDLSQRTERTASNLQQASSSMARLTGTVSQSADAAHQANLLASSAAQVAERGGAVVGDVVKTMNEIQASSKKIADIIGVIDGIAFQTNILALNAAVEAARAGEQGRGFAVVASEVRSLASRSANAAKEIKALIGASVDRVDVGARLVDDAGRTMTEIVGSVHKVSDMIGEITAAARVQSQGLGDVNGTMVELDQMTQQNAALVEQSAAAAESLDGQARKLSAIVGHFRLKTG</sequence>
<dbReference type="GO" id="GO:0005886">
    <property type="term" value="C:plasma membrane"/>
    <property type="evidence" value="ECO:0007669"/>
    <property type="project" value="TreeGrafter"/>
</dbReference>
<dbReference type="Gene3D" id="1.10.287.950">
    <property type="entry name" value="Methyl-accepting chemotaxis protein"/>
    <property type="match status" value="1"/>
</dbReference>
<dbReference type="Pfam" id="PF00672">
    <property type="entry name" value="HAMP"/>
    <property type="match status" value="1"/>
</dbReference>
<dbReference type="RefSeq" id="WP_085753214.1">
    <property type="nucleotide sequence ID" value="NZ_BSPR01000015.1"/>
</dbReference>
<dbReference type="Pfam" id="PF00015">
    <property type="entry name" value="MCPsignal"/>
    <property type="match status" value="1"/>
</dbReference>
<evidence type="ECO:0000256" key="2">
    <source>
        <dbReference type="ARBA" id="ARBA00022481"/>
    </source>
</evidence>
<evidence type="ECO:0000313" key="5">
    <source>
        <dbReference type="Proteomes" id="UP000193427"/>
    </source>
</evidence>
<evidence type="ECO:0000256" key="3">
    <source>
        <dbReference type="ARBA" id="ARBA00029447"/>
    </source>
</evidence>
<comment type="subcellular location">
    <subcellularLocation>
        <location evidence="1">Membrane</location>
    </subcellularLocation>
</comment>
<dbReference type="FunFam" id="1.10.287.950:FF:000001">
    <property type="entry name" value="Methyl-accepting chemotaxis sensory transducer"/>
    <property type="match status" value="1"/>
</dbReference>
<dbReference type="PROSITE" id="PS50111">
    <property type="entry name" value="CHEMOTAXIS_TRANSDUC_2"/>
    <property type="match status" value="1"/>
</dbReference>
<dbReference type="GO" id="GO:0007165">
    <property type="term" value="P:signal transduction"/>
    <property type="evidence" value="ECO:0007669"/>
    <property type="project" value="InterPro"/>
</dbReference>
<dbReference type="STRING" id="946333.A4W93_24990"/>
<dbReference type="SMART" id="SM00283">
    <property type="entry name" value="MA"/>
    <property type="match status" value="1"/>
</dbReference>
<dbReference type="OrthoDB" id="9153075at2"/>
<dbReference type="SMART" id="SM00304">
    <property type="entry name" value="HAMP"/>
    <property type="match status" value="1"/>
</dbReference>
<keyword evidence="2" id="KW-0488">Methylation</keyword>
<dbReference type="EMBL" id="CP015118">
    <property type="protein sequence ID" value="ARN22905.1"/>
    <property type="molecule type" value="Genomic_DNA"/>
</dbReference>
<dbReference type="PRINTS" id="PR00260">
    <property type="entry name" value="CHEMTRNSDUCR"/>
</dbReference>
<comment type="similarity">
    <text evidence="3">Belongs to the methyl-accepting chemotaxis (MCP) protein family.</text>
</comment>
<proteinExistence type="inferred from homology"/>
<evidence type="ECO:0000313" key="4">
    <source>
        <dbReference type="EMBL" id="ARN22905.1"/>
    </source>
</evidence>
<dbReference type="KEGG" id="rgu:A4W93_24990"/>
<dbReference type="AlphaFoldDB" id="A0A1W6LF66"/>
<evidence type="ECO:0000256" key="1">
    <source>
        <dbReference type="ARBA" id="ARBA00004370"/>
    </source>
</evidence>
<name>A0A1W6LF66_9BURK</name>
<dbReference type="PROSITE" id="PS50885">
    <property type="entry name" value="HAMP"/>
    <property type="match status" value="1"/>
</dbReference>
<dbReference type="Proteomes" id="UP000193427">
    <property type="component" value="Chromosome"/>
</dbReference>
<keyword evidence="5" id="KW-1185">Reference proteome</keyword>
<dbReference type="CDD" id="cd06225">
    <property type="entry name" value="HAMP"/>
    <property type="match status" value="1"/>
</dbReference>
<dbReference type="InterPro" id="IPR003660">
    <property type="entry name" value="HAMP_dom"/>
</dbReference>
<dbReference type="InterPro" id="IPR004089">
    <property type="entry name" value="MCPsignal_dom"/>
</dbReference>
<dbReference type="InterPro" id="IPR004090">
    <property type="entry name" value="Chemotax_Me-accpt_rcpt"/>
</dbReference>
<dbReference type="SUPFAM" id="SSF58104">
    <property type="entry name" value="Methyl-accepting chemotaxis protein (MCP) signaling domain"/>
    <property type="match status" value="1"/>
</dbReference>
<organism evidence="4 5">
    <name type="scientific">Piscinibacter gummiphilus</name>
    <dbReference type="NCBI Taxonomy" id="946333"/>
    <lineage>
        <taxon>Bacteria</taxon>
        <taxon>Pseudomonadati</taxon>
        <taxon>Pseudomonadota</taxon>
        <taxon>Betaproteobacteria</taxon>
        <taxon>Burkholderiales</taxon>
        <taxon>Sphaerotilaceae</taxon>
        <taxon>Piscinibacter</taxon>
    </lineage>
</organism>
<protein>
    <submittedName>
        <fullName evidence="4">Uncharacterized protein</fullName>
    </submittedName>
</protein>
<gene>
    <name evidence="4" type="ORF">A4W93_24990</name>
</gene>